<proteinExistence type="predicted"/>
<dbReference type="GO" id="GO:0005576">
    <property type="term" value="C:extracellular region"/>
    <property type="evidence" value="ECO:0007669"/>
    <property type="project" value="UniProtKB-SubCell"/>
</dbReference>
<evidence type="ECO:0000256" key="1">
    <source>
        <dbReference type="ARBA" id="ARBA00004613"/>
    </source>
</evidence>
<accession>A0A6B2EJM1</accession>
<sequence length="138" mass="16252">MKLLLIVLLALTVLLVTCHEHPSTKCRREFKVEEECINHCEFKHYGFTDDQYRIKKHHRENFRNAMSHYGAIRKDQENQLDKLLDRCAKKARESPATTKSDKCLKIIKYYQCVVVYNNLINYSAYVNAITKINDSINV</sequence>
<evidence type="ECO:0000256" key="2">
    <source>
        <dbReference type="ARBA" id="ARBA00022525"/>
    </source>
</evidence>
<dbReference type="InterPro" id="IPR036728">
    <property type="entry name" value="PBP_GOBP_sf"/>
</dbReference>
<dbReference type="Gene3D" id="1.10.238.20">
    <property type="entry name" value="Pheromone/general odorant binding protein domain"/>
    <property type="match status" value="1"/>
</dbReference>
<evidence type="ECO:0000256" key="4">
    <source>
        <dbReference type="SAM" id="SignalP"/>
    </source>
</evidence>
<keyword evidence="2" id="KW-0964">Secreted</keyword>
<dbReference type="EMBL" id="GIFK01005851">
    <property type="protein sequence ID" value="NBJ63554.1"/>
    <property type="molecule type" value="Transcribed_RNA"/>
</dbReference>
<dbReference type="SUPFAM" id="SSF47565">
    <property type="entry name" value="Insect pheromone/odorant-binding proteins"/>
    <property type="match status" value="1"/>
</dbReference>
<feature type="chain" id="PRO_5025338880" evidence="4">
    <location>
        <begin position="19"/>
        <end position="138"/>
    </location>
</feature>
<dbReference type="GO" id="GO:0005549">
    <property type="term" value="F:odorant binding"/>
    <property type="evidence" value="ECO:0007669"/>
    <property type="project" value="InterPro"/>
</dbReference>
<feature type="signal peptide" evidence="4">
    <location>
        <begin position="1"/>
        <end position="18"/>
    </location>
</feature>
<keyword evidence="3" id="KW-0800">Toxin</keyword>
<reference evidence="5" key="1">
    <citation type="submission" date="2019-10" db="EMBL/GenBank/DDBJ databases">
        <title>Short sand fly seasons in Tbilisi, Georgia, hinder development of host immunity to saliva of the visceral leishmaniasis vector Phlebotomus kandelakii.</title>
        <authorList>
            <person name="Oliveira F."/>
            <person name="Giorgobiani E."/>
            <person name="Guimaraes-Costa A.B."/>
            <person name="Abdeladhim M."/>
            <person name="Oristian J."/>
            <person name="Tskhvaradze L."/>
            <person name="Tsertsvadze N."/>
            <person name="Zakalashvili M."/>
            <person name="Valenzuela J.G."/>
            <person name="Kamhawi S."/>
        </authorList>
    </citation>
    <scope>NUCLEOTIDE SEQUENCE</scope>
    <source>
        <strain evidence="5">Wild-capture in Tbilisi</strain>
        <tissue evidence="5">Salivary glands</tissue>
    </source>
</reference>
<evidence type="ECO:0000256" key="3">
    <source>
        <dbReference type="ARBA" id="ARBA00022656"/>
    </source>
</evidence>
<dbReference type="GO" id="GO:0090729">
    <property type="term" value="F:toxin activity"/>
    <property type="evidence" value="ECO:0007669"/>
    <property type="project" value="UniProtKB-KW"/>
</dbReference>
<comment type="subcellular location">
    <subcellularLocation>
        <location evidence="1">Secreted</location>
    </subcellularLocation>
</comment>
<protein>
    <submittedName>
        <fullName evidence="5">Conserved secreted protein</fullName>
    </submittedName>
</protein>
<evidence type="ECO:0000313" key="5">
    <source>
        <dbReference type="EMBL" id="NBJ63554.1"/>
    </source>
</evidence>
<keyword evidence="4" id="KW-0732">Signal</keyword>
<organism evidence="5">
    <name type="scientific">Phlebotomus kandelakii</name>
    <dbReference type="NCBI Taxonomy" id="1109342"/>
    <lineage>
        <taxon>Eukaryota</taxon>
        <taxon>Metazoa</taxon>
        <taxon>Ecdysozoa</taxon>
        <taxon>Arthropoda</taxon>
        <taxon>Hexapoda</taxon>
        <taxon>Insecta</taxon>
        <taxon>Pterygota</taxon>
        <taxon>Neoptera</taxon>
        <taxon>Endopterygota</taxon>
        <taxon>Diptera</taxon>
        <taxon>Nematocera</taxon>
        <taxon>Psychodoidea</taxon>
        <taxon>Psychodidae</taxon>
        <taxon>Phlebotomus</taxon>
        <taxon>Larroussius</taxon>
    </lineage>
</organism>
<dbReference type="AlphaFoldDB" id="A0A6B2EJM1"/>
<name>A0A6B2EJM1_9DIPT</name>